<name>A0A0T5P113_9RHOB</name>
<dbReference type="InterPro" id="IPR027051">
    <property type="entry name" value="XdhC_Rossmann_dom"/>
</dbReference>
<dbReference type="RefSeq" id="WP_057790309.1">
    <property type="nucleotide sequence ID" value="NZ_LAXJ01000002.1"/>
</dbReference>
<sequence>MTDRFDTIPETALAWFEAGKGAALATVVDTWGSAPRRVGSQLAISGAGEIEGSVSGGCVEGAVVAEALDAIEDGTPVMLEYGVSDGDAFAVGLACGGTIRVLVEPVGTVMPVEILKDLVLAREARVPVAYVTGMEAERRLVREGYEDRFRMDRSGFEEDGTTFVAIHNPPLRMIIVGAVHIAQALVPMARVAGYDPLLIDPRESFGSDTRFPGETILHDWPDEAVAAYGLDARTALVLLTHDPKLDDPALEAALASDVFYIGALGSTRTHAKRVARLEEKGFGADQIARIHGPVGLDIGAAGPSEIAVAILAEVTRVLRKGG</sequence>
<evidence type="ECO:0000259" key="1">
    <source>
        <dbReference type="Pfam" id="PF02625"/>
    </source>
</evidence>
<keyword evidence="4" id="KW-1185">Reference proteome</keyword>
<dbReference type="Pfam" id="PF02625">
    <property type="entry name" value="XdhC_CoxI"/>
    <property type="match status" value="1"/>
</dbReference>
<protein>
    <submittedName>
        <fullName evidence="3">XdhC/CoxI family protein</fullName>
    </submittedName>
</protein>
<feature type="domain" description="XdhC- CoxI" evidence="1">
    <location>
        <begin position="15"/>
        <end position="82"/>
    </location>
</feature>
<dbReference type="STRING" id="1641875.XM53_02150"/>
<dbReference type="OrthoDB" id="9815497at2"/>
<evidence type="ECO:0000313" key="4">
    <source>
        <dbReference type="Proteomes" id="UP000051295"/>
    </source>
</evidence>
<gene>
    <name evidence="3" type="ORF">XM53_02150</name>
</gene>
<dbReference type="AlphaFoldDB" id="A0A0T5P113"/>
<dbReference type="PANTHER" id="PTHR30388:SF4">
    <property type="entry name" value="MOLYBDENUM COFACTOR INSERTION CHAPERONE PAOD"/>
    <property type="match status" value="1"/>
</dbReference>
<reference evidence="3 4" key="1">
    <citation type="submission" date="2015-04" db="EMBL/GenBank/DDBJ databases">
        <title>The draft genome sequence of Roseovarius sp.R12b.</title>
        <authorList>
            <person name="Li G."/>
            <person name="Lai Q."/>
            <person name="Shao Z."/>
            <person name="Yan P."/>
        </authorList>
    </citation>
    <scope>NUCLEOTIDE SEQUENCE [LARGE SCALE GENOMIC DNA]</scope>
    <source>
        <strain evidence="3 4">R12B</strain>
    </source>
</reference>
<dbReference type="InterPro" id="IPR003777">
    <property type="entry name" value="XdhC_CoxI"/>
</dbReference>
<dbReference type="InterPro" id="IPR052698">
    <property type="entry name" value="MoCofactor_Util/Proc"/>
</dbReference>
<dbReference type="Proteomes" id="UP000051295">
    <property type="component" value="Unassembled WGS sequence"/>
</dbReference>
<proteinExistence type="predicted"/>
<dbReference type="Gene3D" id="3.40.50.720">
    <property type="entry name" value="NAD(P)-binding Rossmann-like Domain"/>
    <property type="match status" value="1"/>
</dbReference>
<accession>A0A0T5P113</accession>
<dbReference type="PANTHER" id="PTHR30388">
    <property type="entry name" value="ALDEHYDE OXIDOREDUCTASE MOLYBDENUM COFACTOR ASSEMBLY PROTEIN"/>
    <property type="match status" value="1"/>
</dbReference>
<evidence type="ECO:0000259" key="2">
    <source>
        <dbReference type="Pfam" id="PF13478"/>
    </source>
</evidence>
<comment type="caution">
    <text evidence="3">The sequence shown here is derived from an EMBL/GenBank/DDBJ whole genome shotgun (WGS) entry which is preliminary data.</text>
</comment>
<dbReference type="PATRIC" id="fig|1641875.4.peg.1523"/>
<evidence type="ECO:0000313" key="3">
    <source>
        <dbReference type="EMBL" id="KRS14804.1"/>
    </source>
</evidence>
<dbReference type="EMBL" id="LAXJ01000002">
    <property type="protein sequence ID" value="KRS14804.1"/>
    <property type="molecule type" value="Genomic_DNA"/>
</dbReference>
<feature type="domain" description="XdhC Rossmann" evidence="2">
    <location>
        <begin position="173"/>
        <end position="314"/>
    </location>
</feature>
<organism evidence="3 4">
    <name type="scientific">Roseovarius atlanticus</name>
    <dbReference type="NCBI Taxonomy" id="1641875"/>
    <lineage>
        <taxon>Bacteria</taxon>
        <taxon>Pseudomonadati</taxon>
        <taxon>Pseudomonadota</taxon>
        <taxon>Alphaproteobacteria</taxon>
        <taxon>Rhodobacterales</taxon>
        <taxon>Roseobacteraceae</taxon>
        <taxon>Roseovarius</taxon>
    </lineage>
</organism>
<dbReference type="Pfam" id="PF13478">
    <property type="entry name" value="XdhC_C"/>
    <property type="match status" value="1"/>
</dbReference>